<keyword evidence="1" id="KW-0472">Membrane</keyword>
<reference evidence="2 3" key="1">
    <citation type="submission" date="2022-10" db="EMBL/GenBank/DDBJ databases">
        <title>Comparative genomic analysis of Cohnella hashimotonis sp. nov., isolated from the International Space Station.</title>
        <authorList>
            <person name="Simpson A."/>
            <person name="Venkateswaran K."/>
        </authorList>
    </citation>
    <scope>NUCLEOTIDE SEQUENCE [LARGE SCALE GENOMIC DNA]</scope>
    <source>
        <strain evidence="2 3">DSM 18997</strain>
    </source>
</reference>
<dbReference type="EMBL" id="JAPDHZ010000002">
    <property type="protein sequence ID" value="MDG0791210.1"/>
    <property type="molecule type" value="Genomic_DNA"/>
</dbReference>
<dbReference type="RefSeq" id="WP_277564976.1">
    <property type="nucleotide sequence ID" value="NZ_JAPDHZ010000002.1"/>
</dbReference>
<comment type="caution">
    <text evidence="2">The sequence shown here is derived from an EMBL/GenBank/DDBJ whole genome shotgun (WGS) entry which is preliminary data.</text>
</comment>
<dbReference type="Gene3D" id="2.40.50.660">
    <property type="match status" value="1"/>
</dbReference>
<dbReference type="InterPro" id="IPR019635">
    <property type="entry name" value="DUF2500"/>
</dbReference>
<dbReference type="Proteomes" id="UP001153387">
    <property type="component" value="Unassembled WGS sequence"/>
</dbReference>
<organism evidence="2 3">
    <name type="scientific">Cohnella ginsengisoli</name>
    <dbReference type="NCBI Taxonomy" id="425004"/>
    <lineage>
        <taxon>Bacteria</taxon>
        <taxon>Bacillati</taxon>
        <taxon>Bacillota</taxon>
        <taxon>Bacilli</taxon>
        <taxon>Bacillales</taxon>
        <taxon>Paenibacillaceae</taxon>
        <taxon>Cohnella</taxon>
    </lineage>
</organism>
<keyword evidence="3" id="KW-1185">Reference proteome</keyword>
<dbReference type="AlphaFoldDB" id="A0A9X4QMF6"/>
<gene>
    <name evidence="2" type="ORF">OMP38_10260</name>
</gene>
<evidence type="ECO:0000313" key="3">
    <source>
        <dbReference type="Proteomes" id="UP001153387"/>
    </source>
</evidence>
<evidence type="ECO:0000256" key="1">
    <source>
        <dbReference type="SAM" id="Phobius"/>
    </source>
</evidence>
<name>A0A9X4QMF6_9BACL</name>
<feature type="transmembrane region" description="Helical" evidence="1">
    <location>
        <begin position="20"/>
        <end position="41"/>
    </location>
</feature>
<keyword evidence="1" id="KW-1133">Transmembrane helix</keyword>
<evidence type="ECO:0000313" key="2">
    <source>
        <dbReference type="EMBL" id="MDG0791210.1"/>
    </source>
</evidence>
<protein>
    <submittedName>
        <fullName evidence="2">DUF2500 domain-containing protein</fullName>
    </submittedName>
</protein>
<proteinExistence type="predicted"/>
<keyword evidence="1" id="KW-0812">Transmembrane</keyword>
<dbReference type="Pfam" id="PF10694">
    <property type="entry name" value="DUF2500"/>
    <property type="match status" value="1"/>
</dbReference>
<accession>A0A9X4QMF6</accession>
<sequence length="126" mass="13866">MNGYPGNEGSLGLINEMPPFFKVFGGFILILVVGGFLYAIIRGISTWTTNNASDIITSPATVLDKRTEVWGGSGDSSSSTNYYVTFQLANRTRIELPVRGDRFGLIVIGDQGQLTYQGTRFKEFTR</sequence>